<dbReference type="Gene3D" id="2.160.20.80">
    <property type="entry name" value="E3 ubiquitin-protein ligase SopA"/>
    <property type="match status" value="1"/>
</dbReference>
<evidence type="ECO:0000256" key="4">
    <source>
        <dbReference type="ARBA" id="ARBA00022553"/>
    </source>
</evidence>
<accession>A0AAV2L6C7</accession>
<dbReference type="PROSITE" id="PS50850">
    <property type="entry name" value="MFS"/>
    <property type="match status" value="1"/>
</dbReference>
<dbReference type="GO" id="GO:0030672">
    <property type="term" value="C:synaptic vesicle membrane"/>
    <property type="evidence" value="ECO:0007669"/>
    <property type="project" value="UniProtKB-SubCell"/>
</dbReference>
<feature type="transmembrane region" description="Helical" evidence="13">
    <location>
        <begin position="240"/>
        <end position="262"/>
    </location>
</feature>
<feature type="transmembrane region" description="Helical" evidence="13">
    <location>
        <begin position="205"/>
        <end position="228"/>
    </location>
</feature>
<evidence type="ECO:0000256" key="10">
    <source>
        <dbReference type="ARBA" id="ARBA00023180"/>
    </source>
</evidence>
<evidence type="ECO:0000256" key="6">
    <source>
        <dbReference type="ARBA" id="ARBA00022775"/>
    </source>
</evidence>
<dbReference type="AlphaFoldDB" id="A0AAV2L6C7"/>
<sequence length="688" mass="76986">MADPYQNNYYHQGRGDAYGTYGEGGGQDGYGYQADYPAQEEDAASDATEGHDEEDQMYEGEYQGIPHPDETKASQRAARTKSRGGASAASELQELSEQYENIMEDCGHGKFQWTLFMVLGLALMADGVECFVVAFVLPSAEKDLCLSNAEKGTLGLVVFLSMMVGAFLWGGLADKLGRKKCLVVALAINCVFAFLSSFAQGYGFFLFFRLLSGIGIGGTIPIVYTYFAEFLQMDKRGEHLSWLCMFWMMGGIYASFTAWGIIPRYGWGFSMGTEFQFHSWRVFVLVAALPAIASLVGLTFMPESPRFLLENAKHDEAWMILKQVHDTNWRAKGQPEKVFTVTHIKAPKTAEDEFIEIQAATGTPVQRWAVRSLTLCKLVLKNVASLLSVELRFATLYMAILWFCMAFSYYGLSVWFPDMIKHLQYEEYEARVKVFHKERVENFHFNFSLENQIHKEGEYIRDKFINIEMISVKFEDSLFEDCHFENIRSTDTVFENCTIRSTVFTNTDLWEERFIDCKLENTTFEHNKHGCHLDIKEENDVLIYLVSFLGSLAVLPGNIISALFMEKIGRVKIIGGSMLISAGCTFLLFLTFSQSAIIALQCLFCGVSVAAWNGIEVVTVELYPASKRATAFGVLNALCKLAAVLGSSIFASFVGITKAVPILLSFVALVGGGLVALRLPDTREKILL</sequence>
<dbReference type="FunFam" id="2.160.20.80:FF:000001">
    <property type="entry name" value="Synaptic vesicle glycoprotein 2A"/>
    <property type="match status" value="1"/>
</dbReference>
<keyword evidence="16" id="KW-1185">Reference proteome</keyword>
<dbReference type="SUPFAM" id="SSF103473">
    <property type="entry name" value="MFS general substrate transporter"/>
    <property type="match status" value="2"/>
</dbReference>
<protein>
    <recommendedName>
        <fullName evidence="14">Major facilitator superfamily (MFS) profile domain-containing protein</fullName>
    </recommendedName>
</protein>
<evidence type="ECO:0000313" key="16">
    <source>
        <dbReference type="Proteomes" id="UP001497482"/>
    </source>
</evidence>
<feature type="transmembrane region" description="Helical" evidence="13">
    <location>
        <begin position="282"/>
        <end position="301"/>
    </location>
</feature>
<organism evidence="15 16">
    <name type="scientific">Knipowitschia caucasica</name>
    <name type="common">Caucasian dwarf goby</name>
    <name type="synonym">Pomatoschistus caucasicus</name>
    <dbReference type="NCBI Taxonomy" id="637954"/>
    <lineage>
        <taxon>Eukaryota</taxon>
        <taxon>Metazoa</taxon>
        <taxon>Chordata</taxon>
        <taxon>Craniata</taxon>
        <taxon>Vertebrata</taxon>
        <taxon>Euteleostomi</taxon>
        <taxon>Actinopterygii</taxon>
        <taxon>Neopterygii</taxon>
        <taxon>Teleostei</taxon>
        <taxon>Neoteleostei</taxon>
        <taxon>Acanthomorphata</taxon>
        <taxon>Gobiaria</taxon>
        <taxon>Gobiiformes</taxon>
        <taxon>Gobioidei</taxon>
        <taxon>Gobiidae</taxon>
        <taxon>Gobiinae</taxon>
        <taxon>Knipowitschia</taxon>
    </lineage>
</organism>
<dbReference type="InterPro" id="IPR011701">
    <property type="entry name" value="MFS"/>
</dbReference>
<feature type="transmembrane region" description="Helical" evidence="13">
    <location>
        <begin position="113"/>
        <end position="140"/>
    </location>
</feature>
<name>A0AAV2L6C7_KNICA</name>
<keyword evidence="7 13" id="KW-1133">Transmembrane helix</keyword>
<feature type="compositionally biased region" description="Polar residues" evidence="12">
    <location>
        <begin position="1"/>
        <end position="10"/>
    </location>
</feature>
<feature type="domain" description="Major facilitator superfamily (MFS) profile" evidence="14">
    <location>
        <begin position="115"/>
        <end position="683"/>
    </location>
</feature>
<feature type="transmembrane region" description="Helical" evidence="13">
    <location>
        <begin position="542"/>
        <end position="564"/>
    </location>
</feature>
<evidence type="ECO:0000256" key="9">
    <source>
        <dbReference type="ARBA" id="ARBA00023136"/>
    </source>
</evidence>
<feature type="transmembrane region" description="Helical" evidence="13">
    <location>
        <begin position="181"/>
        <end position="199"/>
    </location>
</feature>
<evidence type="ECO:0000256" key="12">
    <source>
        <dbReference type="SAM" id="MobiDB-lite"/>
    </source>
</evidence>
<evidence type="ECO:0000256" key="1">
    <source>
        <dbReference type="ARBA" id="ARBA00004644"/>
    </source>
</evidence>
<keyword evidence="5 13" id="KW-0812">Transmembrane</keyword>
<evidence type="ECO:0000259" key="14">
    <source>
        <dbReference type="PROSITE" id="PS50850"/>
    </source>
</evidence>
<dbReference type="PROSITE" id="PS00217">
    <property type="entry name" value="SUGAR_TRANSPORT_2"/>
    <property type="match status" value="1"/>
</dbReference>
<feature type="transmembrane region" description="Helical" evidence="13">
    <location>
        <begin position="598"/>
        <end position="620"/>
    </location>
</feature>
<dbReference type="FunFam" id="1.20.1250.20:FF:000014">
    <property type="entry name" value="synaptic vesicle glycoprotein 2A"/>
    <property type="match status" value="1"/>
</dbReference>
<keyword evidence="9 13" id="KW-0472">Membrane</keyword>
<dbReference type="InterPro" id="IPR036259">
    <property type="entry name" value="MFS_trans_sf"/>
</dbReference>
<dbReference type="Pfam" id="PF23894">
    <property type="entry name" value="LD_SV2"/>
    <property type="match status" value="1"/>
</dbReference>
<dbReference type="GO" id="GO:0022857">
    <property type="term" value="F:transmembrane transporter activity"/>
    <property type="evidence" value="ECO:0007669"/>
    <property type="project" value="InterPro"/>
</dbReference>
<comment type="similarity">
    <text evidence="2">Belongs to the major facilitator superfamily.</text>
</comment>
<keyword evidence="10" id="KW-0325">Glycoprotein</keyword>
<evidence type="ECO:0000256" key="5">
    <source>
        <dbReference type="ARBA" id="ARBA00022692"/>
    </source>
</evidence>
<evidence type="ECO:0000256" key="11">
    <source>
        <dbReference type="ARBA" id="ARBA00023329"/>
    </source>
</evidence>
<dbReference type="NCBIfam" id="TIGR01299">
    <property type="entry name" value="synapt_SV2"/>
    <property type="match status" value="1"/>
</dbReference>
<dbReference type="InterPro" id="IPR005829">
    <property type="entry name" value="Sugar_transporter_CS"/>
</dbReference>
<evidence type="ECO:0000256" key="2">
    <source>
        <dbReference type="ARBA" id="ARBA00008335"/>
    </source>
</evidence>
<evidence type="ECO:0000256" key="3">
    <source>
        <dbReference type="ARBA" id="ARBA00022448"/>
    </source>
</evidence>
<keyword evidence="11" id="KW-0968">Cytoplasmic vesicle</keyword>
<proteinExistence type="inferred from homology"/>
<feature type="transmembrane region" description="Helical" evidence="13">
    <location>
        <begin position="632"/>
        <end position="653"/>
    </location>
</feature>
<dbReference type="Gene3D" id="1.20.1250.20">
    <property type="entry name" value="MFS general substrate transporter like domains"/>
    <property type="match status" value="2"/>
</dbReference>
<keyword evidence="3" id="KW-0813">Transport</keyword>
<evidence type="ECO:0000256" key="7">
    <source>
        <dbReference type="ARBA" id="ARBA00022989"/>
    </source>
</evidence>
<evidence type="ECO:0000313" key="15">
    <source>
        <dbReference type="EMBL" id="CAL1595239.1"/>
    </source>
</evidence>
<feature type="transmembrane region" description="Helical" evidence="13">
    <location>
        <begin position="152"/>
        <end position="169"/>
    </location>
</feature>
<dbReference type="InterPro" id="IPR005828">
    <property type="entry name" value="MFS_sugar_transport-like"/>
</dbReference>
<evidence type="ECO:0000256" key="8">
    <source>
        <dbReference type="ARBA" id="ARBA00023018"/>
    </source>
</evidence>
<dbReference type="PANTHER" id="PTHR23511">
    <property type="entry name" value="SYNAPTIC VESICLE GLYCOPROTEIN 2"/>
    <property type="match status" value="1"/>
</dbReference>
<dbReference type="InterPro" id="IPR022308">
    <property type="entry name" value="SV2"/>
</dbReference>
<reference evidence="15 16" key="1">
    <citation type="submission" date="2024-04" db="EMBL/GenBank/DDBJ databases">
        <authorList>
            <person name="Waldvogel A.-M."/>
            <person name="Schoenle A."/>
        </authorList>
    </citation>
    <scope>NUCLEOTIDE SEQUENCE [LARGE SCALE GENOMIC DNA]</scope>
</reference>
<gene>
    <name evidence="15" type="ORF">KC01_LOCUS24073</name>
</gene>
<feature type="transmembrane region" description="Helical" evidence="13">
    <location>
        <begin position="659"/>
        <end position="679"/>
    </location>
</feature>
<keyword evidence="6" id="KW-0532">Neurotransmitter transport</keyword>
<dbReference type="Pfam" id="PF00083">
    <property type="entry name" value="Sugar_tr"/>
    <property type="match status" value="1"/>
</dbReference>
<dbReference type="Pfam" id="PF07690">
    <property type="entry name" value="MFS_1"/>
    <property type="match status" value="1"/>
</dbReference>
<comment type="subcellular location">
    <subcellularLocation>
        <location evidence="1">Cytoplasmic vesicle</location>
        <location evidence="1">Secretory vesicle</location>
        <location evidence="1">Synaptic vesicle membrane</location>
        <topology evidence="1">Multi-pass membrane protein</topology>
    </subcellularLocation>
</comment>
<dbReference type="EMBL" id="OZ035842">
    <property type="protein sequence ID" value="CAL1595239.1"/>
    <property type="molecule type" value="Genomic_DNA"/>
</dbReference>
<dbReference type="Proteomes" id="UP001497482">
    <property type="component" value="Chromosome 20"/>
</dbReference>
<evidence type="ECO:0000256" key="13">
    <source>
        <dbReference type="SAM" id="Phobius"/>
    </source>
</evidence>
<dbReference type="GO" id="GO:0043005">
    <property type="term" value="C:neuron projection"/>
    <property type="evidence" value="ECO:0007669"/>
    <property type="project" value="TreeGrafter"/>
</dbReference>
<feature type="transmembrane region" description="Helical" evidence="13">
    <location>
        <begin position="396"/>
        <end position="416"/>
    </location>
</feature>
<dbReference type="GO" id="GO:0006836">
    <property type="term" value="P:neurotransmitter transport"/>
    <property type="evidence" value="ECO:0007669"/>
    <property type="project" value="UniProtKB-KW"/>
</dbReference>
<dbReference type="GO" id="GO:0007268">
    <property type="term" value="P:chemical synaptic transmission"/>
    <property type="evidence" value="ECO:0007669"/>
    <property type="project" value="InterPro"/>
</dbReference>
<keyword evidence="8" id="KW-0770">Synapse</keyword>
<dbReference type="InterPro" id="IPR020846">
    <property type="entry name" value="MFS_dom"/>
</dbReference>
<feature type="region of interest" description="Disordered" evidence="12">
    <location>
        <begin position="1"/>
        <end position="89"/>
    </location>
</feature>
<keyword evidence="4" id="KW-0597">Phosphoprotein</keyword>
<feature type="transmembrane region" description="Helical" evidence="13">
    <location>
        <begin position="571"/>
        <end position="592"/>
    </location>
</feature>
<dbReference type="SUPFAM" id="SSF141571">
    <property type="entry name" value="Pentapeptide repeat-like"/>
    <property type="match status" value="1"/>
</dbReference>
<dbReference type="InterPro" id="IPR055415">
    <property type="entry name" value="LD_SV2"/>
</dbReference>
<dbReference type="PANTHER" id="PTHR23511:SF2">
    <property type="entry name" value="SYNAPTIC VESICLE GLYCOPROTEIN 2B"/>
    <property type="match status" value="1"/>
</dbReference>
<dbReference type="FunFam" id="1.20.1250.20:FF:000009">
    <property type="entry name" value="Synaptic vesicle glycoprotein 2A"/>
    <property type="match status" value="1"/>
</dbReference>